<evidence type="ECO:0000256" key="1">
    <source>
        <dbReference type="SAM" id="MobiDB-lite"/>
    </source>
</evidence>
<organism evidence="3 4">
    <name type="scientific">Escallonia herrerae</name>
    <dbReference type="NCBI Taxonomy" id="1293975"/>
    <lineage>
        <taxon>Eukaryota</taxon>
        <taxon>Viridiplantae</taxon>
        <taxon>Streptophyta</taxon>
        <taxon>Embryophyta</taxon>
        <taxon>Tracheophyta</taxon>
        <taxon>Spermatophyta</taxon>
        <taxon>Magnoliopsida</taxon>
        <taxon>eudicotyledons</taxon>
        <taxon>Gunneridae</taxon>
        <taxon>Pentapetalae</taxon>
        <taxon>asterids</taxon>
        <taxon>campanulids</taxon>
        <taxon>Escalloniales</taxon>
        <taxon>Escalloniaceae</taxon>
        <taxon>Escallonia</taxon>
    </lineage>
</organism>
<reference evidence="3" key="1">
    <citation type="submission" date="2022-12" db="EMBL/GenBank/DDBJ databases">
        <title>Draft genome assemblies for two species of Escallonia (Escalloniales).</title>
        <authorList>
            <person name="Chanderbali A."/>
            <person name="Dervinis C."/>
            <person name="Anghel I."/>
            <person name="Soltis D."/>
            <person name="Soltis P."/>
            <person name="Zapata F."/>
        </authorList>
    </citation>
    <scope>NUCLEOTIDE SEQUENCE</scope>
    <source>
        <strain evidence="3">UCBG64.0493</strain>
        <tissue evidence="3">Leaf</tissue>
    </source>
</reference>
<comment type="caution">
    <text evidence="3">The sequence shown here is derived from an EMBL/GenBank/DDBJ whole genome shotgun (WGS) entry which is preliminary data.</text>
</comment>
<accession>A0AA88VDH9</accession>
<name>A0AA88VDH9_9ASTE</name>
<feature type="region of interest" description="Disordered" evidence="1">
    <location>
        <begin position="1"/>
        <end position="26"/>
    </location>
</feature>
<sequence length="377" mass="43513">MSNYSRRHRSETDPKVISQNKKPRNMSPEVAHVFDMPQCDLYDGSRDPVEHVYQFQTNMILFQVSDAVMCRAFPTTLRKATHTWFKSLQPRSIHSFTQLSNLFQKYFVSSPTRRKNSASLLNVVQERNESLSRYLGRFNAATLEIDNLDESVKYTAFMRGLRPTSKFAFAVNKSLPGSMSALLDKANKYIQAEEYLETHKEHRGDNGQEQEKRAREDSSRGGRDSKSSRKDERCPKEMFDMKNLRPLTARPSQILHEIKDKEILEKPDKMRSAPSKRDRNLWCRYHSDHGHTTDNCESLKRAIEALIKREHLRGYINRRNEKREATPLVGREKVQENTGIINTISGRIASGGSSGQGQKAYAREVLTTVCPSTKRRR</sequence>
<dbReference type="InterPro" id="IPR005162">
    <property type="entry name" value="Retrotrans_gag_dom"/>
</dbReference>
<keyword evidence="4" id="KW-1185">Reference proteome</keyword>
<evidence type="ECO:0000259" key="2">
    <source>
        <dbReference type="Pfam" id="PF03732"/>
    </source>
</evidence>
<feature type="region of interest" description="Disordered" evidence="1">
    <location>
        <begin position="199"/>
        <end position="236"/>
    </location>
</feature>
<feature type="domain" description="Retrotransposon gag" evidence="2">
    <location>
        <begin position="72"/>
        <end position="163"/>
    </location>
</feature>
<dbReference type="Proteomes" id="UP001188597">
    <property type="component" value="Unassembled WGS sequence"/>
</dbReference>
<dbReference type="PANTHER" id="PTHR33223:SF10">
    <property type="entry name" value="AMINOTRANSFERASE-LIKE PLANT MOBILE DOMAIN-CONTAINING PROTEIN"/>
    <property type="match status" value="1"/>
</dbReference>
<protein>
    <recommendedName>
        <fullName evidence="2">Retrotransposon gag domain-containing protein</fullName>
    </recommendedName>
</protein>
<dbReference type="Pfam" id="PF03732">
    <property type="entry name" value="Retrotrans_gag"/>
    <property type="match status" value="1"/>
</dbReference>
<evidence type="ECO:0000313" key="4">
    <source>
        <dbReference type="Proteomes" id="UP001188597"/>
    </source>
</evidence>
<proteinExistence type="predicted"/>
<gene>
    <name evidence="3" type="ORF">RJ639_020200</name>
</gene>
<dbReference type="EMBL" id="JAVXUP010002188">
    <property type="protein sequence ID" value="KAK3004953.1"/>
    <property type="molecule type" value="Genomic_DNA"/>
</dbReference>
<dbReference type="PANTHER" id="PTHR33223">
    <property type="entry name" value="CCHC-TYPE DOMAIN-CONTAINING PROTEIN"/>
    <property type="match status" value="1"/>
</dbReference>
<dbReference type="AlphaFoldDB" id="A0AA88VDH9"/>
<evidence type="ECO:0000313" key="3">
    <source>
        <dbReference type="EMBL" id="KAK3004953.1"/>
    </source>
</evidence>